<reference evidence="5" key="2">
    <citation type="journal article" date="2018" name="DNA Res.">
        <title>Comparative genome and transcriptome analyses reveal adaptations to opportunistic infections in woody plant degrading pathogens of Botryosphaeriaceae.</title>
        <authorList>
            <person name="Yan J.Y."/>
            <person name="Zhao W.S."/>
            <person name="Chen Z."/>
            <person name="Xing Q.K."/>
            <person name="Zhang W."/>
            <person name="Chethana K.W.T."/>
            <person name="Xue M.F."/>
            <person name="Xu J.P."/>
            <person name="Phillips A.J.L."/>
            <person name="Wang Y."/>
            <person name="Liu J.H."/>
            <person name="Liu M."/>
            <person name="Zhou Y."/>
            <person name="Jayawardena R.S."/>
            <person name="Manawasinghe I.S."/>
            <person name="Huang J.B."/>
            <person name="Qiao G.H."/>
            <person name="Fu C.Y."/>
            <person name="Guo F.F."/>
            <person name="Dissanayake A.J."/>
            <person name="Peng Y.L."/>
            <person name="Hyde K.D."/>
            <person name="Li X.H."/>
        </authorList>
    </citation>
    <scope>NUCLEOTIDE SEQUENCE</scope>
    <source>
        <strain evidence="5">CSS-01s</strain>
    </source>
</reference>
<proteinExistence type="inferred from homology"/>
<keyword evidence="1 5" id="KW-0378">Hydrolase</keyword>
<dbReference type="InterPro" id="IPR000639">
    <property type="entry name" value="Epox_hydrolase-like"/>
</dbReference>
<feature type="chain" id="PRO_5034998687" evidence="3">
    <location>
        <begin position="19"/>
        <end position="322"/>
    </location>
</feature>
<dbReference type="GO" id="GO:0016787">
    <property type="term" value="F:hydrolase activity"/>
    <property type="evidence" value="ECO:0007669"/>
    <property type="project" value="UniProtKB-KW"/>
</dbReference>
<feature type="domain" description="AB hydrolase-1" evidence="4">
    <location>
        <begin position="55"/>
        <end position="153"/>
    </location>
</feature>
<dbReference type="InterPro" id="IPR029058">
    <property type="entry name" value="AB_hydrolase_fold"/>
</dbReference>
<evidence type="ECO:0000313" key="5">
    <source>
        <dbReference type="EMBL" id="KAF9629220.1"/>
    </source>
</evidence>
<dbReference type="PANTHER" id="PTHR43329">
    <property type="entry name" value="EPOXIDE HYDROLASE"/>
    <property type="match status" value="1"/>
</dbReference>
<dbReference type="SUPFAM" id="SSF53474">
    <property type="entry name" value="alpha/beta-Hydrolases"/>
    <property type="match status" value="1"/>
</dbReference>
<dbReference type="AlphaFoldDB" id="A0A8H7IP48"/>
<organism evidence="5 6">
    <name type="scientific">Lasiodiplodia theobromae</name>
    <dbReference type="NCBI Taxonomy" id="45133"/>
    <lineage>
        <taxon>Eukaryota</taxon>
        <taxon>Fungi</taxon>
        <taxon>Dikarya</taxon>
        <taxon>Ascomycota</taxon>
        <taxon>Pezizomycotina</taxon>
        <taxon>Dothideomycetes</taxon>
        <taxon>Dothideomycetes incertae sedis</taxon>
        <taxon>Botryosphaeriales</taxon>
        <taxon>Botryosphaeriaceae</taxon>
        <taxon>Lasiodiplodia</taxon>
    </lineage>
</organism>
<dbReference type="Gene3D" id="3.40.50.1820">
    <property type="entry name" value="alpha/beta hydrolase"/>
    <property type="match status" value="1"/>
</dbReference>
<dbReference type="InterPro" id="IPR000073">
    <property type="entry name" value="AB_hydrolase_1"/>
</dbReference>
<dbReference type="Pfam" id="PF00561">
    <property type="entry name" value="Abhydrolase_1"/>
    <property type="match status" value="1"/>
</dbReference>
<reference evidence="5" key="1">
    <citation type="submission" date="2016-08" db="EMBL/GenBank/DDBJ databases">
        <authorList>
            <person name="Yan J."/>
        </authorList>
    </citation>
    <scope>NUCLEOTIDE SEQUENCE</scope>
    <source>
        <strain evidence="5">CSS-01s</strain>
    </source>
</reference>
<evidence type="ECO:0000259" key="4">
    <source>
        <dbReference type="Pfam" id="PF00561"/>
    </source>
</evidence>
<dbReference type="PRINTS" id="PR00111">
    <property type="entry name" value="ABHYDROLASE"/>
</dbReference>
<protein>
    <submittedName>
        <fullName evidence="5">Alpha/beta hydrolase fold-1</fullName>
    </submittedName>
</protein>
<comment type="caution">
    <text evidence="5">The sequence shown here is derived from an EMBL/GenBank/DDBJ whole genome shotgun (WGS) entry which is preliminary data.</text>
</comment>
<dbReference type="PRINTS" id="PR00412">
    <property type="entry name" value="EPOXHYDRLASE"/>
</dbReference>
<evidence type="ECO:0000313" key="6">
    <source>
        <dbReference type="Proteomes" id="UP000627934"/>
    </source>
</evidence>
<gene>
    <name evidence="5" type="ORF">BFW01_g10423</name>
</gene>
<dbReference type="Proteomes" id="UP000627934">
    <property type="component" value="Unassembled WGS sequence"/>
</dbReference>
<evidence type="ECO:0000256" key="1">
    <source>
        <dbReference type="ARBA" id="ARBA00022801"/>
    </source>
</evidence>
<sequence>MFPLLLPAVFLSLTMVNSQPSGYVSRNTELPELGDAFRLHYLYSEPPANQTVKGTFLLIHGFPYTSYHYRHVMGPLAEAGYRVIAPDYRGAGKSSKPTGWSPDYRKTVIAGDLFHLIHSVLNITEKIHVVGHDIGGMVAHAYATTYANHTASVAWGECPLPGTREYEERKTMLNHFHLLFHSVPDLPEALIAGKEEVYLRYFFDRQAYNRAALDESVDFYLGDYQQPGALRAGLGAYRAFEQDKEENLAWLAANGKCKVPALGFSGARSMHAVDGYPMLSQVYENVEVKNMDEVGHYLAEEDPEQYVKILVWWAGKHPGEKV</sequence>
<evidence type="ECO:0000256" key="2">
    <source>
        <dbReference type="ARBA" id="ARBA00038334"/>
    </source>
</evidence>
<accession>A0A8H7IP48</accession>
<keyword evidence="3" id="KW-0732">Signal</keyword>
<evidence type="ECO:0000256" key="3">
    <source>
        <dbReference type="SAM" id="SignalP"/>
    </source>
</evidence>
<name>A0A8H7IP48_9PEZI</name>
<dbReference type="EMBL" id="MDYX01000024">
    <property type="protein sequence ID" value="KAF9629220.1"/>
    <property type="molecule type" value="Genomic_DNA"/>
</dbReference>
<comment type="similarity">
    <text evidence="2">Belongs to the AB hydrolase superfamily. Epoxide hydrolase family.</text>
</comment>
<feature type="signal peptide" evidence="3">
    <location>
        <begin position="1"/>
        <end position="18"/>
    </location>
</feature>